<keyword evidence="3" id="KW-1185">Reference proteome</keyword>
<comment type="caution">
    <text evidence="2">The sequence shown here is derived from an EMBL/GenBank/DDBJ whole genome shotgun (WGS) entry which is preliminary data.</text>
</comment>
<accession>A0A2P8G1U5</accession>
<dbReference type="RefSeq" id="WP_106596435.1">
    <property type="nucleotide sequence ID" value="NZ_PYAS01000007.1"/>
</dbReference>
<gene>
    <name evidence="2" type="ORF">CLV60_107223</name>
</gene>
<evidence type="ECO:0000313" key="2">
    <source>
        <dbReference type="EMBL" id="PSL27958.1"/>
    </source>
</evidence>
<name>A0A2P8G1U5_9BACT</name>
<feature type="chain" id="PRO_5015148626" evidence="1">
    <location>
        <begin position="28"/>
        <end position="243"/>
    </location>
</feature>
<feature type="signal peptide" evidence="1">
    <location>
        <begin position="1"/>
        <end position="27"/>
    </location>
</feature>
<keyword evidence="1" id="KW-0732">Signal</keyword>
<dbReference type="Proteomes" id="UP000241964">
    <property type="component" value="Unassembled WGS sequence"/>
</dbReference>
<protein>
    <submittedName>
        <fullName evidence="2">Uncharacterized protein</fullName>
    </submittedName>
</protein>
<dbReference type="AlphaFoldDB" id="A0A2P8G1U5"/>
<dbReference type="EMBL" id="PYAS01000007">
    <property type="protein sequence ID" value="PSL27958.1"/>
    <property type="molecule type" value="Genomic_DNA"/>
</dbReference>
<proteinExistence type="predicted"/>
<organism evidence="2 3">
    <name type="scientific">Dyadobacter jiangsuensis</name>
    <dbReference type="NCBI Taxonomy" id="1591085"/>
    <lineage>
        <taxon>Bacteria</taxon>
        <taxon>Pseudomonadati</taxon>
        <taxon>Bacteroidota</taxon>
        <taxon>Cytophagia</taxon>
        <taxon>Cytophagales</taxon>
        <taxon>Spirosomataceae</taxon>
        <taxon>Dyadobacter</taxon>
    </lineage>
</organism>
<dbReference type="OrthoDB" id="963624at2"/>
<evidence type="ECO:0000256" key="1">
    <source>
        <dbReference type="SAM" id="SignalP"/>
    </source>
</evidence>
<sequence length="243" mass="26766">MTLIQKLPLGLALAACMMMSSCSQEDAAEPEKEKTSNGFSSAHGISTVPIFPSTFGSKGSNSLPTGWLDYNNPVPYDPAGHAIGTSSLTYLWGDPSKPWLKPLPQPTPNAASILTFTLQKNFTVANGTQSKVYTTIKNLIPGKKYSIKLYGATTIASLNGNTTQYGRAIDIFFDNTTNPSHTKIDLDKKEAEWVSTTIFFEPTKDEVRVFISPIGDSKYNQSHPKFYHYSHIYVDENSLKQLL</sequence>
<dbReference type="PROSITE" id="PS51257">
    <property type="entry name" value="PROKAR_LIPOPROTEIN"/>
    <property type="match status" value="1"/>
</dbReference>
<evidence type="ECO:0000313" key="3">
    <source>
        <dbReference type="Proteomes" id="UP000241964"/>
    </source>
</evidence>
<reference evidence="2 3" key="1">
    <citation type="submission" date="2018-03" db="EMBL/GenBank/DDBJ databases">
        <title>Genomic Encyclopedia of Archaeal and Bacterial Type Strains, Phase II (KMG-II): from individual species to whole genera.</title>
        <authorList>
            <person name="Goeker M."/>
        </authorList>
    </citation>
    <scope>NUCLEOTIDE SEQUENCE [LARGE SCALE GENOMIC DNA]</scope>
    <source>
        <strain evidence="2 3">DSM 29057</strain>
    </source>
</reference>